<dbReference type="AlphaFoldDB" id="A0A2U2DX57"/>
<reference evidence="1 2" key="1">
    <citation type="submission" date="2018-05" db="EMBL/GenBank/DDBJ databases">
        <title>The draft genome of strain NS-104.</title>
        <authorList>
            <person name="Hang P."/>
            <person name="Jiang J."/>
        </authorList>
    </citation>
    <scope>NUCLEOTIDE SEQUENCE [LARGE SCALE GENOMIC DNA]</scope>
    <source>
        <strain evidence="1 2">NS-104</strain>
    </source>
</reference>
<dbReference type="EMBL" id="QFBC01000001">
    <property type="protein sequence ID" value="PWE57908.1"/>
    <property type="molecule type" value="Genomic_DNA"/>
</dbReference>
<name>A0A2U2DX57_9HYPH</name>
<dbReference type="Proteomes" id="UP000245252">
    <property type="component" value="Unassembled WGS sequence"/>
</dbReference>
<organism evidence="1 2">
    <name type="scientific">Metarhizobium album</name>
    <dbReference type="NCBI Taxonomy" id="2182425"/>
    <lineage>
        <taxon>Bacteria</taxon>
        <taxon>Pseudomonadati</taxon>
        <taxon>Pseudomonadota</taxon>
        <taxon>Alphaproteobacteria</taxon>
        <taxon>Hyphomicrobiales</taxon>
        <taxon>Rhizobiaceae</taxon>
        <taxon>Metarhizobium</taxon>
    </lineage>
</organism>
<protein>
    <submittedName>
        <fullName evidence="1">Uncharacterized protein</fullName>
    </submittedName>
</protein>
<sequence length="198" mass="22024">MNGKVHSTDEWTAPVVTRRKAIIAIAAAGAIAALPTASTAEESEDAWDKACRLADELSGVLNETRGGGWFVTVYPGNHSDRPICFRRISSHLRRQNEIDPRLKALIDAHEMAFRTFSDECIFTDQISLGRKATKTELRRYCRAAKREAAAFDAVLAFVPRNDATRIRKAQFLLDFNSHSQLNDNQVELLLISMCGGFA</sequence>
<evidence type="ECO:0000313" key="2">
    <source>
        <dbReference type="Proteomes" id="UP000245252"/>
    </source>
</evidence>
<keyword evidence="2" id="KW-1185">Reference proteome</keyword>
<evidence type="ECO:0000313" key="1">
    <source>
        <dbReference type="EMBL" id="PWE57908.1"/>
    </source>
</evidence>
<gene>
    <name evidence="1" type="ORF">DEM27_01565</name>
</gene>
<comment type="caution">
    <text evidence="1">The sequence shown here is derived from an EMBL/GenBank/DDBJ whole genome shotgun (WGS) entry which is preliminary data.</text>
</comment>
<accession>A0A2U2DX57</accession>
<proteinExistence type="predicted"/>